<dbReference type="Pfam" id="PF12796">
    <property type="entry name" value="Ank_2"/>
    <property type="match status" value="2"/>
</dbReference>
<feature type="region of interest" description="Disordered" evidence="1">
    <location>
        <begin position="564"/>
        <end position="590"/>
    </location>
</feature>
<reference evidence="2 3" key="1">
    <citation type="journal article" date="2011" name="Genome Res.">
        <title>Phylogeny-wide analysis of social amoeba genomes highlights ancient origins for complex intercellular communication.</title>
        <authorList>
            <person name="Heidel A.J."/>
            <person name="Lawal H.M."/>
            <person name="Felder M."/>
            <person name="Schilde C."/>
            <person name="Helps N.R."/>
            <person name="Tunggal B."/>
            <person name="Rivero F."/>
            <person name="John U."/>
            <person name="Schleicher M."/>
            <person name="Eichinger L."/>
            <person name="Platzer M."/>
            <person name="Noegel A.A."/>
            <person name="Schaap P."/>
            <person name="Gloeckner G."/>
        </authorList>
    </citation>
    <scope>NUCLEOTIDE SEQUENCE [LARGE SCALE GENOMIC DNA]</scope>
    <source>
        <strain evidence="3">ATCC 26659 / Pp 5 / PN500</strain>
    </source>
</reference>
<evidence type="ECO:0000313" key="2">
    <source>
        <dbReference type="EMBL" id="EFA78896.1"/>
    </source>
</evidence>
<dbReference type="InParanoid" id="D3BHZ6"/>
<keyword evidence="3" id="KW-1185">Reference proteome</keyword>
<gene>
    <name evidence="2" type="ORF">PPL_08364</name>
</gene>
<dbReference type="AlphaFoldDB" id="D3BHZ6"/>
<dbReference type="Gene3D" id="1.25.40.20">
    <property type="entry name" value="Ankyrin repeat-containing domain"/>
    <property type="match status" value="3"/>
</dbReference>
<dbReference type="SUPFAM" id="SSF48403">
    <property type="entry name" value="Ankyrin repeat"/>
    <property type="match status" value="1"/>
</dbReference>
<protein>
    <recommendedName>
        <fullName evidence="4">Ankyrin repeat protein</fullName>
    </recommendedName>
</protein>
<dbReference type="GeneID" id="31363844"/>
<name>D3BHZ6_HETP5</name>
<dbReference type="EMBL" id="ADBJ01000037">
    <property type="protein sequence ID" value="EFA78896.1"/>
    <property type="molecule type" value="Genomic_DNA"/>
</dbReference>
<evidence type="ECO:0000313" key="3">
    <source>
        <dbReference type="Proteomes" id="UP000001396"/>
    </source>
</evidence>
<dbReference type="InterPro" id="IPR036770">
    <property type="entry name" value="Ankyrin_rpt-contain_sf"/>
</dbReference>
<dbReference type="Pfam" id="PF13637">
    <property type="entry name" value="Ank_4"/>
    <property type="match status" value="1"/>
</dbReference>
<dbReference type="RefSeq" id="XP_020431020.1">
    <property type="nucleotide sequence ID" value="XM_020579181.1"/>
</dbReference>
<dbReference type="STRING" id="670386.D3BHZ6"/>
<dbReference type="PANTHER" id="PTHR46586">
    <property type="entry name" value="ANKYRIN REPEAT-CONTAINING PROTEIN"/>
    <property type="match status" value="1"/>
</dbReference>
<proteinExistence type="predicted"/>
<evidence type="ECO:0000256" key="1">
    <source>
        <dbReference type="SAM" id="MobiDB-lite"/>
    </source>
</evidence>
<dbReference type="OMA" id="HENDYRE"/>
<sequence>MQKELYSAIFNQKPLRIKVFEDVLAIGKQIDPKGKKYTYEALWESPAAMAGNGYKTELEKYFTDNPLVLKDFNKKDIYDIFRSTVKAGNLEVLKYLVGAIDRERKLLGNSTIMIESRDWEIIHYIESLESVQVNYESAMSEAPLSGDIERLKYFAGKCRVSNESIAIAFNNAARVGRIDMIEWLAANHSKYRAGNSMTIEAVRGGHLHVLEYLKKEAKDRFTFEDDDELSFLTLIDVSAEFGHLDILKWLHYNRIGSATSRAAYLAAMKGHLELLKYLLNHVNADLSSDAIDYASSKHLDIVKWLHENQSARATTWAMDNAAMNGRFEIVKWLNENRSEGCTHQAMDHAAGGGFLEIVVWLHENRSEGCSTDAMNTAAQNGHLHVVKWLHENRSEGCTKNAMDNACFYKNYEVVKWLHENRSEGCTKNAMENAAYFGDLRMVKWLHENRSEGCSKKAMDNAASSGSLETLIWLHENRSEGCSVRAMDLAASNGHLSVLEWLHENRSEGCSTRAMDDAIISHHMHILKWLHENRTEGCTDEGIDYAHENDYREVIRWLSINKPKQHDTPTEIHVEEEEEEVDSDDEGPLYL</sequence>
<accession>D3BHZ6</accession>
<dbReference type="InterPro" id="IPR002110">
    <property type="entry name" value="Ankyrin_rpt"/>
</dbReference>
<dbReference type="InterPro" id="IPR052050">
    <property type="entry name" value="SecEffector_AnkRepeat"/>
</dbReference>
<evidence type="ECO:0008006" key="4">
    <source>
        <dbReference type="Google" id="ProtNLM"/>
    </source>
</evidence>
<feature type="compositionally biased region" description="Acidic residues" evidence="1">
    <location>
        <begin position="573"/>
        <end position="590"/>
    </location>
</feature>
<organism evidence="2 3">
    <name type="scientific">Heterostelium pallidum (strain ATCC 26659 / Pp 5 / PN500)</name>
    <name type="common">Cellular slime mold</name>
    <name type="synonym">Polysphondylium pallidum</name>
    <dbReference type="NCBI Taxonomy" id="670386"/>
    <lineage>
        <taxon>Eukaryota</taxon>
        <taxon>Amoebozoa</taxon>
        <taxon>Evosea</taxon>
        <taxon>Eumycetozoa</taxon>
        <taxon>Dictyostelia</taxon>
        <taxon>Acytosteliales</taxon>
        <taxon>Acytosteliaceae</taxon>
        <taxon>Heterostelium</taxon>
    </lineage>
</organism>
<comment type="caution">
    <text evidence="2">The sequence shown here is derived from an EMBL/GenBank/DDBJ whole genome shotgun (WGS) entry which is preliminary data.</text>
</comment>
<dbReference type="PANTHER" id="PTHR46586:SF3">
    <property type="entry name" value="ANKYRIN REPEAT-CONTAINING PROTEIN"/>
    <property type="match status" value="1"/>
</dbReference>
<dbReference type="Proteomes" id="UP000001396">
    <property type="component" value="Unassembled WGS sequence"/>
</dbReference>